<name>A0ABR1RTQ5_9PEZI</name>
<accession>A0ABR1RTQ5</accession>
<evidence type="ECO:0000313" key="3">
    <source>
        <dbReference type="Proteomes" id="UP001444661"/>
    </source>
</evidence>
<organism evidence="2 3">
    <name type="scientific">Apiospora rasikravindrae</name>
    <dbReference type="NCBI Taxonomy" id="990691"/>
    <lineage>
        <taxon>Eukaryota</taxon>
        <taxon>Fungi</taxon>
        <taxon>Dikarya</taxon>
        <taxon>Ascomycota</taxon>
        <taxon>Pezizomycotina</taxon>
        <taxon>Sordariomycetes</taxon>
        <taxon>Xylariomycetidae</taxon>
        <taxon>Amphisphaeriales</taxon>
        <taxon>Apiosporaceae</taxon>
        <taxon>Apiospora</taxon>
    </lineage>
</organism>
<dbReference type="Proteomes" id="UP001444661">
    <property type="component" value="Unassembled WGS sequence"/>
</dbReference>
<dbReference type="EMBL" id="JAQQWK010000013">
    <property type="protein sequence ID" value="KAK8017810.1"/>
    <property type="molecule type" value="Genomic_DNA"/>
</dbReference>
<keyword evidence="3" id="KW-1185">Reference proteome</keyword>
<gene>
    <name evidence="2" type="ORF">PG993_014136</name>
</gene>
<reference evidence="2 3" key="1">
    <citation type="submission" date="2023-01" db="EMBL/GenBank/DDBJ databases">
        <title>Analysis of 21 Apiospora genomes using comparative genomics revels a genus with tremendous synthesis potential of carbohydrate active enzymes and secondary metabolites.</title>
        <authorList>
            <person name="Sorensen T."/>
        </authorList>
    </citation>
    <scope>NUCLEOTIDE SEQUENCE [LARGE SCALE GENOMIC DNA]</scope>
    <source>
        <strain evidence="2 3">CBS 33761</strain>
    </source>
</reference>
<proteinExistence type="predicted"/>
<evidence type="ECO:0000313" key="2">
    <source>
        <dbReference type="EMBL" id="KAK8017810.1"/>
    </source>
</evidence>
<feature type="region of interest" description="Disordered" evidence="1">
    <location>
        <begin position="336"/>
        <end position="368"/>
    </location>
</feature>
<comment type="caution">
    <text evidence="2">The sequence shown here is derived from an EMBL/GenBank/DDBJ whole genome shotgun (WGS) entry which is preliminary data.</text>
</comment>
<evidence type="ECO:0000256" key="1">
    <source>
        <dbReference type="SAM" id="MobiDB-lite"/>
    </source>
</evidence>
<feature type="compositionally biased region" description="Polar residues" evidence="1">
    <location>
        <begin position="356"/>
        <end position="368"/>
    </location>
</feature>
<feature type="region of interest" description="Disordered" evidence="1">
    <location>
        <begin position="1"/>
        <end position="26"/>
    </location>
</feature>
<protein>
    <submittedName>
        <fullName evidence="2">Uncharacterized protein</fullName>
    </submittedName>
</protein>
<sequence length="368" mass="42696">MESHLTALPPMGDATSSQHGSALRFETEEEVRRDVDVIKRALANQPKPTREINKMPYAIMHRPLERDHDFARFLSGFTTRLGVYRSRTWGYTIIRTVYGDGWDAKVQIALSAIRRTVQAMSEHDIARRNDEIELFVKLGGWPQDLAKTADRQIEDEFERRFVNEVLEDRDLFADATVDQVRAYFLSWARERFDMFHPPPPGRSQWPAHFRFRHCEPCSSRLFACILLDAETVEQLQGVPAWPAELYPRLREFWVKMVEAQPVPRQGPYYPDDGSMCDWYRVRLADLVDFWFDSSERNPEKSTEEPDPQNNSIRYYNPHGWVPAEFQMKITHSAWPPTEAEVVSDPAPGSEHKGSKADTSQFWGSVMDS</sequence>